<comment type="subcellular location">
    <subcellularLocation>
        <location evidence="1">Cell inner membrane</location>
        <topology evidence="1">Single-pass membrane protein</topology>
        <orientation evidence="1">Periplasmic side</orientation>
    </subcellularLocation>
</comment>
<feature type="compositionally biased region" description="Basic and acidic residues" evidence="10">
    <location>
        <begin position="99"/>
        <end position="110"/>
    </location>
</feature>
<evidence type="ECO:0000256" key="11">
    <source>
        <dbReference type="SAM" id="Phobius"/>
    </source>
</evidence>
<keyword evidence="3" id="KW-0813">Transport</keyword>
<evidence type="ECO:0000313" key="14">
    <source>
        <dbReference type="Proteomes" id="UP000733744"/>
    </source>
</evidence>
<feature type="domain" description="TonB C-terminal" evidence="12">
    <location>
        <begin position="165"/>
        <end position="256"/>
    </location>
</feature>
<evidence type="ECO:0000313" key="13">
    <source>
        <dbReference type="EMBL" id="TRW90631.1"/>
    </source>
</evidence>
<dbReference type="SUPFAM" id="SSF74653">
    <property type="entry name" value="TolA/TonB C-terminal domain"/>
    <property type="match status" value="1"/>
</dbReference>
<evidence type="ECO:0000256" key="10">
    <source>
        <dbReference type="SAM" id="MobiDB-lite"/>
    </source>
</evidence>
<name>A0ABY3C5U3_9GAMM</name>
<dbReference type="PROSITE" id="PS52015">
    <property type="entry name" value="TONB_CTD"/>
    <property type="match status" value="1"/>
</dbReference>
<dbReference type="Proteomes" id="UP000733744">
    <property type="component" value="Unassembled WGS sequence"/>
</dbReference>
<keyword evidence="4" id="KW-1003">Cell membrane</keyword>
<dbReference type="Pfam" id="PF03544">
    <property type="entry name" value="TonB_C"/>
    <property type="match status" value="1"/>
</dbReference>
<dbReference type="NCBIfam" id="TIGR01352">
    <property type="entry name" value="tonB_Cterm"/>
    <property type="match status" value="1"/>
</dbReference>
<dbReference type="PANTHER" id="PTHR33446:SF2">
    <property type="entry name" value="PROTEIN TONB"/>
    <property type="match status" value="1"/>
</dbReference>
<evidence type="ECO:0000256" key="1">
    <source>
        <dbReference type="ARBA" id="ARBA00004383"/>
    </source>
</evidence>
<evidence type="ECO:0000256" key="3">
    <source>
        <dbReference type="ARBA" id="ARBA00022448"/>
    </source>
</evidence>
<dbReference type="InterPro" id="IPR006260">
    <property type="entry name" value="TonB/TolA_C"/>
</dbReference>
<organism evidence="13 14">
    <name type="scientific">Candidatus Methylobacter oryzae</name>
    <dbReference type="NCBI Taxonomy" id="2497749"/>
    <lineage>
        <taxon>Bacteria</taxon>
        <taxon>Pseudomonadati</taxon>
        <taxon>Pseudomonadota</taxon>
        <taxon>Gammaproteobacteria</taxon>
        <taxon>Methylococcales</taxon>
        <taxon>Methylococcaceae</taxon>
        <taxon>Methylobacter</taxon>
    </lineage>
</organism>
<evidence type="ECO:0000256" key="8">
    <source>
        <dbReference type="ARBA" id="ARBA00022989"/>
    </source>
</evidence>
<gene>
    <name evidence="13" type="ORF">EKO24_018600</name>
</gene>
<evidence type="ECO:0000259" key="12">
    <source>
        <dbReference type="PROSITE" id="PS52015"/>
    </source>
</evidence>
<keyword evidence="8 11" id="KW-1133">Transmembrane helix</keyword>
<dbReference type="RefSeq" id="WP_127030055.1">
    <property type="nucleotide sequence ID" value="NZ_RYFG02000117.1"/>
</dbReference>
<keyword evidence="5" id="KW-0997">Cell inner membrane</keyword>
<evidence type="ECO:0000256" key="4">
    <source>
        <dbReference type="ARBA" id="ARBA00022475"/>
    </source>
</evidence>
<evidence type="ECO:0000256" key="6">
    <source>
        <dbReference type="ARBA" id="ARBA00022692"/>
    </source>
</evidence>
<evidence type="ECO:0000256" key="5">
    <source>
        <dbReference type="ARBA" id="ARBA00022519"/>
    </source>
</evidence>
<feature type="compositionally biased region" description="Pro residues" evidence="10">
    <location>
        <begin position="147"/>
        <end position="156"/>
    </location>
</feature>
<dbReference type="InterPro" id="IPR051045">
    <property type="entry name" value="TonB-dependent_transducer"/>
</dbReference>
<feature type="region of interest" description="Disordered" evidence="10">
    <location>
        <begin position="86"/>
        <end position="160"/>
    </location>
</feature>
<dbReference type="EMBL" id="RYFG02000117">
    <property type="protein sequence ID" value="TRW90631.1"/>
    <property type="molecule type" value="Genomic_DNA"/>
</dbReference>
<comment type="similarity">
    <text evidence="2">Belongs to the TonB family.</text>
</comment>
<accession>A0ABY3C5U3</accession>
<dbReference type="InterPro" id="IPR037682">
    <property type="entry name" value="TonB_C"/>
</dbReference>
<feature type="transmembrane region" description="Helical" evidence="11">
    <location>
        <begin position="42"/>
        <end position="61"/>
    </location>
</feature>
<comment type="caution">
    <text evidence="13">The sequence shown here is derived from an EMBL/GenBank/DDBJ whole genome shotgun (WGS) entry which is preliminary data.</text>
</comment>
<keyword evidence="6 11" id="KW-0812">Transmembrane</keyword>
<evidence type="ECO:0000256" key="7">
    <source>
        <dbReference type="ARBA" id="ARBA00022927"/>
    </source>
</evidence>
<protein>
    <submittedName>
        <fullName evidence="13">Energy transducer TonB</fullName>
    </submittedName>
</protein>
<keyword evidence="7" id="KW-0653">Protein transport</keyword>
<evidence type="ECO:0000256" key="2">
    <source>
        <dbReference type="ARBA" id="ARBA00006555"/>
    </source>
</evidence>
<dbReference type="Gene3D" id="3.30.1150.10">
    <property type="match status" value="1"/>
</dbReference>
<reference evidence="13 14" key="1">
    <citation type="journal article" date="2019" name="Antonie Van Leeuwenhoek">
        <title>Description of 'Ca. Methylobacter oryzae' KRF1, a novel species from the environmentally important Methylobacter clade 2.</title>
        <authorList>
            <person name="Khatri K."/>
            <person name="Mohite J.A."/>
            <person name="Pandit P.S."/>
            <person name="Bahulikar R."/>
            <person name="Rahalkar M.C."/>
        </authorList>
    </citation>
    <scope>NUCLEOTIDE SEQUENCE [LARGE SCALE GENOMIC DNA]</scope>
    <source>
        <strain evidence="13 14">KRF1</strain>
    </source>
</reference>
<keyword evidence="14" id="KW-1185">Reference proteome</keyword>
<feature type="compositionally biased region" description="Low complexity" evidence="10">
    <location>
        <begin position="137"/>
        <end position="146"/>
    </location>
</feature>
<proteinExistence type="inferred from homology"/>
<sequence length="256" mass="27435">MYLFDSNKDGALTFFSDVALPAAPKARSLFDALTGEEKPHSIGSLLLTLVLLLHLSAVIWIKQPAAPFTKAQPMAMEVSLIAAPHRQPAAPAPAPAQPKQEEAKKQPDKKPVKKKPLIRKQAELPKPSAVDEPMLPAPSLAESVPAPAAPSLPSRPAPETVPFTEANFSANYGSNPKPQYPGIASSRGWEGTVRLLVKVSAEGDSEEVTVQRSSGHEVLDEAAIEAVEKWKFIPAKRGETPVSSTVIVPIDFVLNH</sequence>
<dbReference type="PANTHER" id="PTHR33446">
    <property type="entry name" value="PROTEIN TONB-RELATED"/>
    <property type="match status" value="1"/>
</dbReference>
<keyword evidence="9 11" id="KW-0472">Membrane</keyword>
<evidence type="ECO:0000256" key="9">
    <source>
        <dbReference type="ARBA" id="ARBA00023136"/>
    </source>
</evidence>